<feature type="domain" description="STAS" evidence="4">
    <location>
        <begin position="430"/>
        <end position="541"/>
    </location>
</feature>
<evidence type="ECO:0000259" key="4">
    <source>
        <dbReference type="PROSITE" id="PS50801"/>
    </source>
</evidence>
<dbReference type="Gene3D" id="3.30.450.20">
    <property type="entry name" value="PAS domain"/>
    <property type="match status" value="2"/>
</dbReference>
<evidence type="ECO:0000256" key="1">
    <source>
        <dbReference type="ARBA" id="ARBA00022553"/>
    </source>
</evidence>
<dbReference type="CDD" id="cd00130">
    <property type="entry name" value="PAS"/>
    <property type="match status" value="1"/>
</dbReference>
<dbReference type="InterPro" id="IPR036513">
    <property type="entry name" value="STAS_dom_sf"/>
</dbReference>
<evidence type="ECO:0000313" key="6">
    <source>
        <dbReference type="Proteomes" id="UP000002139"/>
    </source>
</evidence>
<dbReference type="SUPFAM" id="SSF52091">
    <property type="entry name" value="SpoIIaa-like"/>
    <property type="match status" value="1"/>
</dbReference>
<dbReference type="eggNOG" id="COG1366">
    <property type="taxonomic scope" value="Bacteria"/>
</dbReference>
<dbReference type="HOGENOM" id="CLU_489064_0_0_7"/>
<proteinExistence type="predicted"/>
<dbReference type="InterPro" id="IPR035965">
    <property type="entry name" value="PAS-like_dom_sf"/>
</dbReference>
<dbReference type="Pfam" id="PF08448">
    <property type="entry name" value="PAS_4"/>
    <property type="match status" value="2"/>
</dbReference>
<dbReference type="InterPro" id="IPR002645">
    <property type="entry name" value="STAS_dom"/>
</dbReference>
<dbReference type="InterPro" id="IPR013656">
    <property type="entry name" value="PAS_4"/>
</dbReference>
<dbReference type="PROSITE" id="PS50113">
    <property type="entry name" value="PAC"/>
    <property type="match status" value="1"/>
</dbReference>
<dbReference type="KEGG" id="scl:sce3504"/>
<dbReference type="Proteomes" id="UP000002139">
    <property type="component" value="Chromosome"/>
</dbReference>
<dbReference type="EMBL" id="AM746676">
    <property type="protein sequence ID" value="CAN93664.1"/>
    <property type="molecule type" value="Genomic_DNA"/>
</dbReference>
<dbReference type="InterPro" id="IPR000014">
    <property type="entry name" value="PAS"/>
</dbReference>
<keyword evidence="1" id="KW-0597">Phosphoprotein</keyword>
<dbReference type="InterPro" id="IPR051932">
    <property type="entry name" value="Bact_StressResp_Reg"/>
</dbReference>
<dbReference type="InterPro" id="IPR000700">
    <property type="entry name" value="PAS-assoc_C"/>
</dbReference>
<dbReference type="SMART" id="SM00091">
    <property type="entry name" value="PAS"/>
    <property type="match status" value="2"/>
</dbReference>
<sequence>MRPVVTIQQRGPRSAIASGSQGGCVQTTAEDRAETLHIDPRLLIEALDDPALVIDARGAVLCKNERLDRLLSGLGAPSLPLSPEGDRVLLSLAPAAADVARIQALLSGEVDRAEIDLPDEGRGAPRWMLRGLACSIGGGRGALLRLIDGGERHAREHQRRCAQVVESMHLGCTFLALEAPEDDRSLRYVYMNRASERIASRPTAAMLGQTMDESVPSLRQIGIPQRLAELIRSGGTDESEVILPLEEGTRVMTTWSFPVGDRCVAVIYDDVTERRATAASLESARLLLDGIVEHLPLMLFVKDAEELRYVRVNRNFEEFHGHAPGELIGLRASDLLPQALAAKIDAESRAVLAGGVPVEVPELRVPSKRFGDRIGRARFIPMEDATGKGRYLLGLIEDITDRKKIEDAQRQESILLETQRRLIELVQELSTPSIPIHPGILVVPLVGQMDSSRGAQLVESLVAAVERHHAEFVIIDITGVTSVDSAVANHLLQATRAAGLLGAECSVVGASPSIARTVIELGIEFGKLATHRDLQAGFRHALARKGYVISPRADRKA</sequence>
<dbReference type="STRING" id="448385.sce3504"/>
<dbReference type="CDD" id="cd07041">
    <property type="entry name" value="STAS_RsbR_RsbS_like"/>
    <property type="match status" value="1"/>
</dbReference>
<evidence type="ECO:0000259" key="3">
    <source>
        <dbReference type="PROSITE" id="PS50113"/>
    </source>
</evidence>
<accession>A9GRS4</accession>
<reference evidence="5 6" key="1">
    <citation type="journal article" date="2007" name="Nat. Biotechnol.">
        <title>Complete genome sequence of the myxobacterium Sorangium cellulosum.</title>
        <authorList>
            <person name="Schneiker S."/>
            <person name="Perlova O."/>
            <person name="Kaiser O."/>
            <person name="Gerth K."/>
            <person name="Alici A."/>
            <person name="Altmeyer M.O."/>
            <person name="Bartels D."/>
            <person name="Bekel T."/>
            <person name="Beyer S."/>
            <person name="Bode E."/>
            <person name="Bode H.B."/>
            <person name="Bolten C.J."/>
            <person name="Choudhuri J.V."/>
            <person name="Doss S."/>
            <person name="Elnakady Y.A."/>
            <person name="Frank B."/>
            <person name="Gaigalat L."/>
            <person name="Goesmann A."/>
            <person name="Groeger C."/>
            <person name="Gross F."/>
            <person name="Jelsbak L."/>
            <person name="Jelsbak L."/>
            <person name="Kalinowski J."/>
            <person name="Kegler C."/>
            <person name="Knauber T."/>
            <person name="Konietzny S."/>
            <person name="Kopp M."/>
            <person name="Krause L."/>
            <person name="Krug D."/>
            <person name="Linke B."/>
            <person name="Mahmud T."/>
            <person name="Martinez-Arias R."/>
            <person name="McHardy A.C."/>
            <person name="Merai M."/>
            <person name="Meyer F."/>
            <person name="Mormann S."/>
            <person name="Munoz-Dorado J."/>
            <person name="Perez J."/>
            <person name="Pradella S."/>
            <person name="Rachid S."/>
            <person name="Raddatz G."/>
            <person name="Rosenau F."/>
            <person name="Rueckert C."/>
            <person name="Sasse F."/>
            <person name="Scharfe M."/>
            <person name="Schuster S.C."/>
            <person name="Suen G."/>
            <person name="Treuner-Lange A."/>
            <person name="Velicer G.J."/>
            <person name="Vorholter F.-J."/>
            <person name="Weissman K.J."/>
            <person name="Welch R.D."/>
            <person name="Wenzel S.C."/>
            <person name="Whitworth D.E."/>
            <person name="Wilhelm S."/>
            <person name="Wittmann C."/>
            <person name="Bloecker H."/>
            <person name="Puehler A."/>
            <person name="Mueller R."/>
        </authorList>
    </citation>
    <scope>NUCLEOTIDE SEQUENCE [LARGE SCALE GENOMIC DNA]</scope>
    <source>
        <strain evidence="6">So ce56</strain>
    </source>
</reference>
<feature type="domain" description="PAC" evidence="3">
    <location>
        <begin position="359"/>
        <end position="411"/>
    </location>
</feature>
<dbReference type="AlphaFoldDB" id="A9GRS4"/>
<dbReference type="PANTHER" id="PTHR33745:SF3">
    <property type="entry name" value="RSBT CO-ANTAGONIST PROTEIN RSBRC"/>
    <property type="match status" value="1"/>
</dbReference>
<evidence type="ECO:0000259" key="2">
    <source>
        <dbReference type="PROSITE" id="PS50112"/>
    </source>
</evidence>
<dbReference type="NCBIfam" id="TIGR00229">
    <property type="entry name" value="sensory_box"/>
    <property type="match status" value="1"/>
</dbReference>
<protein>
    <submittedName>
        <fullName evidence="5">Anti-anti sigma factor protein</fullName>
    </submittedName>
</protein>
<dbReference type="PANTHER" id="PTHR33745">
    <property type="entry name" value="RSBT ANTAGONIST PROTEIN RSBS-RELATED"/>
    <property type="match status" value="1"/>
</dbReference>
<dbReference type="Gene3D" id="3.30.750.24">
    <property type="entry name" value="STAS domain"/>
    <property type="match status" value="1"/>
</dbReference>
<dbReference type="PROSITE" id="PS50112">
    <property type="entry name" value="PAS"/>
    <property type="match status" value="1"/>
</dbReference>
<dbReference type="PROSITE" id="PS50801">
    <property type="entry name" value="STAS"/>
    <property type="match status" value="1"/>
</dbReference>
<dbReference type="Pfam" id="PF01740">
    <property type="entry name" value="STAS"/>
    <property type="match status" value="1"/>
</dbReference>
<organism evidence="5 6">
    <name type="scientific">Sorangium cellulosum (strain So ce56)</name>
    <name type="common">Polyangium cellulosum (strain So ce56)</name>
    <dbReference type="NCBI Taxonomy" id="448385"/>
    <lineage>
        <taxon>Bacteria</taxon>
        <taxon>Pseudomonadati</taxon>
        <taxon>Myxococcota</taxon>
        <taxon>Polyangia</taxon>
        <taxon>Polyangiales</taxon>
        <taxon>Polyangiaceae</taxon>
        <taxon>Sorangium</taxon>
    </lineage>
</organism>
<dbReference type="SUPFAM" id="SSF55785">
    <property type="entry name" value="PYP-like sensor domain (PAS domain)"/>
    <property type="match status" value="2"/>
</dbReference>
<name>A9GRS4_SORC5</name>
<feature type="domain" description="PAS" evidence="2">
    <location>
        <begin position="284"/>
        <end position="329"/>
    </location>
</feature>
<keyword evidence="6" id="KW-1185">Reference proteome</keyword>
<evidence type="ECO:0000313" key="5">
    <source>
        <dbReference type="EMBL" id="CAN93664.1"/>
    </source>
</evidence>
<gene>
    <name evidence="5" type="ordered locus">sce3504</name>
</gene>